<protein>
    <recommendedName>
        <fullName evidence="2">CWZF3/5/7 THD domain-containing protein</fullName>
    </recommendedName>
</protein>
<feature type="compositionally biased region" description="Basic and acidic residues" evidence="1">
    <location>
        <begin position="872"/>
        <end position="881"/>
    </location>
</feature>
<feature type="compositionally biased region" description="Basic and acidic residues" evidence="1">
    <location>
        <begin position="920"/>
        <end position="943"/>
    </location>
</feature>
<proteinExistence type="predicted"/>
<dbReference type="Proteomes" id="UP000029121">
    <property type="component" value="Unassembled WGS sequence"/>
</dbReference>
<feature type="compositionally biased region" description="Polar residues" evidence="1">
    <location>
        <begin position="1007"/>
        <end position="1017"/>
    </location>
</feature>
<keyword evidence="4" id="KW-1185">Reference proteome</keyword>
<feature type="domain" description="CWZF3/5/7 THD" evidence="2">
    <location>
        <begin position="1028"/>
        <end position="1272"/>
    </location>
</feature>
<dbReference type="OrthoDB" id="757982at2759"/>
<feature type="compositionally biased region" description="Polar residues" evidence="1">
    <location>
        <begin position="882"/>
        <end position="898"/>
    </location>
</feature>
<dbReference type="AlphaFoldDB" id="R0IQL1"/>
<evidence type="ECO:0000313" key="3">
    <source>
        <dbReference type="EMBL" id="EOA39498.1"/>
    </source>
</evidence>
<feature type="compositionally biased region" description="Polar residues" evidence="1">
    <location>
        <begin position="366"/>
        <end position="382"/>
    </location>
</feature>
<dbReference type="eggNOG" id="ENOG502QS65">
    <property type="taxonomic scope" value="Eukaryota"/>
</dbReference>
<dbReference type="Pfam" id="PF24756">
    <property type="entry name" value="THD_CWZF3-5-7"/>
    <property type="match status" value="1"/>
</dbReference>
<feature type="region of interest" description="Disordered" evidence="1">
    <location>
        <begin position="364"/>
        <end position="450"/>
    </location>
</feature>
<feature type="region of interest" description="Disordered" evidence="1">
    <location>
        <begin position="716"/>
        <end position="748"/>
    </location>
</feature>
<feature type="region of interest" description="Disordered" evidence="1">
    <location>
        <begin position="849"/>
        <end position="1042"/>
    </location>
</feature>
<dbReference type="PANTHER" id="PTHR46524:SF8">
    <property type="entry name" value="CW-TYPE DOMAIN-CONTAINING PROTEIN"/>
    <property type="match status" value="1"/>
</dbReference>
<feature type="region of interest" description="Disordered" evidence="1">
    <location>
        <begin position="151"/>
        <end position="170"/>
    </location>
</feature>
<evidence type="ECO:0000256" key="1">
    <source>
        <dbReference type="SAM" id="MobiDB-lite"/>
    </source>
</evidence>
<sequence>MISVSSSDARSELGLGFAGLGEEIMEDSDFEEESTHSYVSCVDPDVALSYIDEKLENVLGHFQKDFEGGVSAENLGAKFGGYGSFLSMYQRSPLCSRPKTPPEVIQHNQVGARSNCSASSDVPQVSISGSSSKAPASDVLVKLKKFVKSSNIGTPDSNQKSDTKTSCSASSNHKTLRLRIKVGSSDLSSLKNVSTYSKLGLNMPPSASRVNCLSDVEEDLLNGICDSPTKILMAMVSFPLHKDQLLSPLSDDLIQLGKKNKIKKDAGYGSVNTSDSKSTQDVKGVSNSQKCAGKFSIGKKEKLKERVKDIPPSNKLDRNHIVSNTEKEADKDSCEELVSKTMKLPLLSCLSPSYIHPAKEIDKVSDSNVEGTSRGMNNTEASMGSKPDLEDNVVAFSDRSGKETKSIHTRKDVSLKKGEPLNSLESKSKREKAPSIGHVDYPSAVKGSQSEIRNEEQILKSKLPKAQKSQIGSSSIVAMNSVTGKDAAINIIKKNVADKLQEDIGGCEHVYKGLFGYSKELKEERQSSPVLKAGKEKISAEKALEENFNSVKNDEEACDNLNFVYEPDLKHLIKLGDLNEDRHNTKHSVRQEVKNKHSVEGGMENLEMKSEKELSVTSKKPKTGKSRFSAIDQPGSKNSNKILDVLADNKIMIAQASAENIKDIAKASSHGERDDRKRKLKESKESEDCMRIREATVMASSGENVRKKKRLKASRYDEKELPFSSESCDKDRRVSQENGRDSASHLPFTTSSSSLCKELGSDIVKNNVNEDKSSLVESVAPSALRVLDSRELKSVRISESDECHGADSNAGDTLKRCRDGEAYSTIDKPGTTKKAAENVKDRERAYGGNCSIENFQPKNSGRISGENCIEGDSQKKSREEGSSTPLKDNNWGTVNEQDLGTAVNIKTKESRSKKRHAKKVSMESNKEDSREYQDPNTKQDRSGSRFSSPRKPDTARTSHGKSNHLEVTTEKFENRSASPAGTDQVVVLGHGSEISNTKKQILRNDNHSVNSRNQKQNGSRHKDHVGLSPLKKESTSQAVSNPIKEATDLKHKADRLKNAGSNHESTSCYFEAALKFLHGASLLESSGTARSRDIYDSTAKFCAFCAHEYEKNKDMGAAALAYKCMEVAYLRITYTSHGNIGRCRYELQAALQVIPSGESPSFASDGENSNHILAAEKVALSNTVRSSPSVIGNHVISSGNNSSVSQLLAFSQKVSSAMDASRKAQMAFAAAKEGKSRYSRDGIASIKRALDFNFHDMEELLHVVRLAMESIKR</sequence>
<evidence type="ECO:0000259" key="2">
    <source>
        <dbReference type="Pfam" id="PF24756"/>
    </source>
</evidence>
<dbReference type="EMBL" id="KB870805">
    <property type="protein sequence ID" value="EOA39498.1"/>
    <property type="molecule type" value="Genomic_DNA"/>
</dbReference>
<dbReference type="PANTHER" id="PTHR46524">
    <property type="entry name" value="CW-TYPE ZINC FINGER"/>
    <property type="match status" value="1"/>
</dbReference>
<dbReference type="KEGG" id="crb:17900617"/>
<name>R0IQL1_9BRAS</name>
<feature type="compositionally biased region" description="Polar residues" evidence="1">
    <location>
        <begin position="270"/>
        <end position="285"/>
    </location>
</feature>
<feature type="compositionally biased region" description="Basic and acidic residues" evidence="1">
    <location>
        <begin position="716"/>
        <end position="743"/>
    </location>
</feature>
<gene>
    <name evidence="3" type="ORF">CARUB_v10008104mg</name>
</gene>
<feature type="region of interest" description="Disordered" evidence="1">
    <location>
        <begin position="664"/>
        <end position="687"/>
    </location>
</feature>
<feature type="region of interest" description="Disordered" evidence="1">
    <location>
        <begin position="304"/>
        <end position="332"/>
    </location>
</feature>
<feature type="region of interest" description="Disordered" evidence="1">
    <location>
        <begin position="265"/>
        <end position="285"/>
    </location>
</feature>
<feature type="compositionally biased region" description="Basic and acidic residues" evidence="1">
    <location>
        <begin position="963"/>
        <end position="974"/>
    </location>
</feature>
<accession>R0IQL1</accession>
<dbReference type="STRING" id="81985.R0IQL1"/>
<organism evidence="3 4">
    <name type="scientific">Capsella rubella</name>
    <dbReference type="NCBI Taxonomy" id="81985"/>
    <lineage>
        <taxon>Eukaryota</taxon>
        <taxon>Viridiplantae</taxon>
        <taxon>Streptophyta</taxon>
        <taxon>Embryophyta</taxon>
        <taxon>Tracheophyta</taxon>
        <taxon>Spermatophyta</taxon>
        <taxon>Magnoliopsida</taxon>
        <taxon>eudicotyledons</taxon>
        <taxon>Gunneridae</taxon>
        <taxon>Pentapetalae</taxon>
        <taxon>rosids</taxon>
        <taxon>malvids</taxon>
        <taxon>Brassicales</taxon>
        <taxon>Brassicaceae</taxon>
        <taxon>Camelineae</taxon>
        <taxon>Capsella</taxon>
    </lineage>
</organism>
<feature type="compositionally biased region" description="Polar residues" evidence="1">
    <location>
        <begin position="851"/>
        <end position="862"/>
    </location>
</feature>
<feature type="region of interest" description="Disordered" evidence="1">
    <location>
        <begin position="609"/>
        <end position="639"/>
    </location>
</feature>
<dbReference type="InterPro" id="IPR056406">
    <property type="entry name" value="THD_CWZF3/5/7"/>
</dbReference>
<evidence type="ECO:0000313" key="4">
    <source>
        <dbReference type="Proteomes" id="UP000029121"/>
    </source>
</evidence>
<reference evidence="4" key="1">
    <citation type="journal article" date="2013" name="Nat. Genet.">
        <title>The Capsella rubella genome and the genomic consequences of rapid mating system evolution.</title>
        <authorList>
            <person name="Slotte T."/>
            <person name="Hazzouri K.M."/>
            <person name="Agren J.A."/>
            <person name="Koenig D."/>
            <person name="Maumus F."/>
            <person name="Guo Y.L."/>
            <person name="Steige K."/>
            <person name="Platts A.E."/>
            <person name="Escobar J.S."/>
            <person name="Newman L.K."/>
            <person name="Wang W."/>
            <person name="Mandakova T."/>
            <person name="Vello E."/>
            <person name="Smith L.M."/>
            <person name="Henz S.R."/>
            <person name="Steffen J."/>
            <person name="Takuno S."/>
            <person name="Brandvain Y."/>
            <person name="Coop G."/>
            <person name="Andolfatto P."/>
            <person name="Hu T.T."/>
            <person name="Blanchette M."/>
            <person name="Clark R.M."/>
            <person name="Quesneville H."/>
            <person name="Nordborg M."/>
            <person name="Gaut B.S."/>
            <person name="Lysak M.A."/>
            <person name="Jenkins J."/>
            <person name="Grimwood J."/>
            <person name="Chapman J."/>
            <person name="Prochnik S."/>
            <person name="Shu S."/>
            <person name="Rokhsar D."/>
            <person name="Schmutz J."/>
            <person name="Weigel D."/>
            <person name="Wright S.I."/>
        </authorList>
    </citation>
    <scope>NUCLEOTIDE SEQUENCE [LARGE SCALE GENOMIC DNA]</scope>
    <source>
        <strain evidence="4">cv. Monte Gargano</strain>
    </source>
</reference>
<feature type="compositionally biased region" description="Basic and acidic residues" evidence="1">
    <location>
        <begin position="399"/>
        <end position="419"/>
    </location>
</feature>
<dbReference type="InterPro" id="IPR055300">
    <property type="entry name" value="CWZF3/5/7"/>
</dbReference>